<feature type="region of interest" description="Disordered" evidence="1">
    <location>
        <begin position="43"/>
        <end position="182"/>
    </location>
</feature>
<keyword evidence="2" id="KW-0472">Membrane</keyword>
<keyword evidence="4" id="KW-1185">Reference proteome</keyword>
<evidence type="ECO:0000256" key="1">
    <source>
        <dbReference type="SAM" id="MobiDB-lite"/>
    </source>
</evidence>
<keyword evidence="3" id="KW-0547">Nucleotide-binding</keyword>
<reference evidence="3 4" key="1">
    <citation type="journal article" date="2015" name="PLoS Pathog.">
        <title>Leptomonas seymouri: Adaptations to the Dixenous Life Cycle Analyzed by Genome Sequencing, Transcriptome Profiling and Co-infection with Leishmania donovani.</title>
        <authorList>
            <person name="Kraeva N."/>
            <person name="Butenko A."/>
            <person name="Hlavacova J."/>
            <person name="Kostygov A."/>
            <person name="Myskova J."/>
            <person name="Grybchuk D."/>
            <person name="Lestinova T."/>
            <person name="Votypka J."/>
            <person name="Volf P."/>
            <person name="Opperdoes F."/>
            <person name="Flegontov P."/>
            <person name="Lukes J."/>
            <person name="Yurchenko V."/>
        </authorList>
    </citation>
    <scope>NUCLEOTIDE SEQUENCE [LARGE SCALE GENOMIC DNA]</scope>
    <source>
        <strain evidence="3 4">ATCC 30220</strain>
    </source>
</reference>
<dbReference type="VEuPathDB" id="TriTrypDB:Lsey_0363_0040"/>
<feature type="transmembrane region" description="Helical" evidence="2">
    <location>
        <begin position="211"/>
        <end position="232"/>
    </location>
</feature>
<keyword evidence="2" id="KW-0812">Transmembrane</keyword>
<dbReference type="AlphaFoldDB" id="A0A0N1PAA8"/>
<sequence length="546" mass="60647">MAYVSSDNTLLFNSGVVITPAEEPSEESDAAEVHSIVETQPALYSDESPDLANFGNESDSYPNAGDDGNLEGDSPGLVRASSLGSTTSWYSPSKRRAGLGTQRRNTILFRSVDFNNFRPPSPERKRHKRSDDAVMEDTAEEENVSTNSGSNDDPGVNISTEADAPSDGEPSSSTDSTSQDDPIRTASLHWDQLFAVMERSTRLMWRRKLDFLLEVAVPLIFIAVSIILWIIWGNEYNEEMQYLDYSKISVTEGTIGAAGLTPPIIYDFTCIEQPQGTPAFPYFVSCMHGLHVICDGDPTFLPFPEGTRMCRFNYSFISTWEQLISASLQFYWRQLTAVPTLDSLISLQWTVLTSYKEIIPLISATMAGLAANTRYSSILCSGTLYFVGPQEKTLALINYMDSTSKLFTYVVDRTVYASAAAAHNANNAKKKGRMWAIVELKKFDEQGLDLVLHMNNSALPSFGTTYDDAYSGGVLFDTAELYILSGYSTIQQLVSEFYLKEFHQADVDKTQMIVATGSPAFYRKPLLINAREILPLIYTLAFLYCV</sequence>
<evidence type="ECO:0000313" key="4">
    <source>
        <dbReference type="Proteomes" id="UP000038009"/>
    </source>
</evidence>
<organism evidence="3 4">
    <name type="scientific">Leptomonas seymouri</name>
    <dbReference type="NCBI Taxonomy" id="5684"/>
    <lineage>
        <taxon>Eukaryota</taxon>
        <taxon>Discoba</taxon>
        <taxon>Euglenozoa</taxon>
        <taxon>Kinetoplastea</taxon>
        <taxon>Metakinetoplastina</taxon>
        <taxon>Trypanosomatida</taxon>
        <taxon>Trypanosomatidae</taxon>
        <taxon>Leishmaniinae</taxon>
        <taxon>Leptomonas</taxon>
    </lineage>
</organism>
<feature type="compositionally biased region" description="Low complexity" evidence="1">
    <location>
        <begin position="165"/>
        <end position="180"/>
    </location>
</feature>
<comment type="caution">
    <text evidence="3">The sequence shown here is derived from an EMBL/GenBank/DDBJ whole genome shotgun (WGS) entry which is preliminary data.</text>
</comment>
<proteinExistence type="predicted"/>
<dbReference type="GO" id="GO:0005524">
    <property type="term" value="F:ATP binding"/>
    <property type="evidence" value="ECO:0007669"/>
    <property type="project" value="UniProtKB-KW"/>
</dbReference>
<name>A0A0N1PAA8_LEPSE</name>
<keyword evidence="3" id="KW-0067">ATP-binding</keyword>
<evidence type="ECO:0000313" key="3">
    <source>
        <dbReference type="EMBL" id="KPI83512.1"/>
    </source>
</evidence>
<gene>
    <name evidence="3" type="ORF">ABL78_7455</name>
</gene>
<accession>A0A0N1PAA8</accession>
<feature type="compositionally biased region" description="Polar residues" evidence="1">
    <location>
        <begin position="82"/>
        <end position="91"/>
    </location>
</feature>
<protein>
    <submittedName>
        <fullName evidence="3">Putative ATP-binding cassette protein subfamily A member 3</fullName>
    </submittedName>
</protein>
<evidence type="ECO:0000256" key="2">
    <source>
        <dbReference type="SAM" id="Phobius"/>
    </source>
</evidence>
<feature type="compositionally biased region" description="Acidic residues" evidence="1">
    <location>
        <begin position="133"/>
        <end position="143"/>
    </location>
</feature>
<dbReference type="EMBL" id="LJSK01000363">
    <property type="protein sequence ID" value="KPI83512.1"/>
    <property type="molecule type" value="Genomic_DNA"/>
</dbReference>
<dbReference type="OrthoDB" id="10501744at2759"/>
<keyword evidence="2" id="KW-1133">Transmembrane helix</keyword>
<dbReference type="Proteomes" id="UP000038009">
    <property type="component" value="Unassembled WGS sequence"/>
</dbReference>
<feature type="non-terminal residue" evidence="3">
    <location>
        <position position="546"/>
    </location>
</feature>